<evidence type="ECO:0000313" key="2">
    <source>
        <dbReference type="EMBL" id="KAG0555919.1"/>
    </source>
</evidence>
<sequence>MEVALNLPHRTWANPVELHDHQYCLPEEASSATRFSPTDPMTLFLRSFISKLCDDEIKRLPVTSVLHLIIGTGSLVARLMPLSKRSHLPAQLTAWILHAGNQCEEEQFPRTGSASPYPSQKGEAVRKKQYNSLQEVKSQTRC</sequence>
<comment type="caution">
    <text evidence="2">The sequence shown here is derived from an EMBL/GenBank/DDBJ whole genome shotgun (WGS) entry which is preliminary data.</text>
</comment>
<feature type="region of interest" description="Disordered" evidence="1">
    <location>
        <begin position="107"/>
        <end position="142"/>
    </location>
</feature>
<name>A0A8T0GCZ0_CERPU</name>
<evidence type="ECO:0000256" key="1">
    <source>
        <dbReference type="SAM" id="MobiDB-lite"/>
    </source>
</evidence>
<accession>A0A8T0GCZ0</accession>
<dbReference type="AlphaFoldDB" id="A0A8T0GCZ0"/>
<keyword evidence="3" id="KW-1185">Reference proteome</keyword>
<proteinExistence type="predicted"/>
<dbReference type="EMBL" id="CM026432">
    <property type="protein sequence ID" value="KAG0555919.1"/>
    <property type="molecule type" value="Genomic_DNA"/>
</dbReference>
<gene>
    <name evidence="2" type="ORF">KC19_11G012900</name>
</gene>
<feature type="compositionally biased region" description="Polar residues" evidence="1">
    <location>
        <begin position="130"/>
        <end position="142"/>
    </location>
</feature>
<protein>
    <submittedName>
        <fullName evidence="2">Uncharacterized protein</fullName>
    </submittedName>
</protein>
<dbReference type="Proteomes" id="UP000822688">
    <property type="component" value="Chromosome 11"/>
</dbReference>
<reference evidence="2 3" key="1">
    <citation type="submission" date="2020-06" db="EMBL/GenBank/DDBJ databases">
        <title>WGS assembly of Ceratodon purpureus strain R40.</title>
        <authorList>
            <person name="Carey S.B."/>
            <person name="Jenkins J."/>
            <person name="Shu S."/>
            <person name="Lovell J.T."/>
            <person name="Sreedasyam A."/>
            <person name="Maumus F."/>
            <person name="Tiley G.P."/>
            <person name="Fernandez-Pozo N."/>
            <person name="Barry K."/>
            <person name="Chen C."/>
            <person name="Wang M."/>
            <person name="Lipzen A."/>
            <person name="Daum C."/>
            <person name="Saski C.A."/>
            <person name="Payton A.C."/>
            <person name="Mcbreen J.C."/>
            <person name="Conrad R.E."/>
            <person name="Kollar L.M."/>
            <person name="Olsson S."/>
            <person name="Huttunen S."/>
            <person name="Landis J.B."/>
            <person name="Wickett N.J."/>
            <person name="Johnson M.G."/>
            <person name="Rensing S.A."/>
            <person name="Grimwood J."/>
            <person name="Schmutz J."/>
            <person name="Mcdaniel S.F."/>
        </authorList>
    </citation>
    <scope>NUCLEOTIDE SEQUENCE [LARGE SCALE GENOMIC DNA]</scope>
    <source>
        <strain evidence="2 3">R40</strain>
    </source>
</reference>
<organism evidence="2 3">
    <name type="scientific">Ceratodon purpureus</name>
    <name type="common">Fire moss</name>
    <name type="synonym">Dicranum purpureum</name>
    <dbReference type="NCBI Taxonomy" id="3225"/>
    <lineage>
        <taxon>Eukaryota</taxon>
        <taxon>Viridiplantae</taxon>
        <taxon>Streptophyta</taxon>
        <taxon>Embryophyta</taxon>
        <taxon>Bryophyta</taxon>
        <taxon>Bryophytina</taxon>
        <taxon>Bryopsida</taxon>
        <taxon>Dicranidae</taxon>
        <taxon>Pseudoditrichales</taxon>
        <taxon>Ditrichaceae</taxon>
        <taxon>Ceratodon</taxon>
    </lineage>
</organism>
<evidence type="ECO:0000313" key="3">
    <source>
        <dbReference type="Proteomes" id="UP000822688"/>
    </source>
</evidence>